<feature type="transmembrane region" description="Helical" evidence="1">
    <location>
        <begin position="12"/>
        <end position="30"/>
    </location>
</feature>
<keyword evidence="1" id="KW-0812">Transmembrane</keyword>
<dbReference type="RefSeq" id="NP_047649.1">
    <property type="nucleotide sequence ID" value="NC_001973.1"/>
</dbReference>
<evidence type="ECO:0000313" key="2">
    <source>
        <dbReference type="EMBL" id="AAC70198.1"/>
    </source>
</evidence>
<evidence type="ECO:0000313" key="3">
    <source>
        <dbReference type="Proteomes" id="UP000203997"/>
    </source>
</evidence>
<keyword evidence="3" id="KW-1185">Reference proteome</keyword>
<protein>
    <submittedName>
        <fullName evidence="2">LdOrf-13 peptide</fullName>
    </submittedName>
</protein>
<dbReference type="PIR" id="T30360">
    <property type="entry name" value="T30360"/>
</dbReference>
<organism evidence="2 3">
    <name type="scientific">Lymantria dispar multicapsid nuclear polyhedrosis virus</name>
    <name type="common">LdMNPV</name>
    <dbReference type="NCBI Taxonomy" id="10449"/>
    <lineage>
        <taxon>Viruses</taxon>
        <taxon>Viruses incertae sedis</taxon>
        <taxon>Naldaviricetes</taxon>
        <taxon>Lefavirales</taxon>
        <taxon>Baculoviridae</taxon>
        <taxon>Alphabaculovirus</taxon>
        <taxon>Alphabaculovirus lydisparis</taxon>
    </lineage>
</organism>
<keyword evidence="1" id="KW-0472">Membrane</keyword>
<reference evidence="2 3" key="1">
    <citation type="journal article" date="1999" name="Virology">
        <title>Sequence and analysis of the genome of a baculovirus pathogenic for Lymantria dispar.</title>
        <authorList>
            <person name="Kuzio J."/>
            <person name="Pearson M.N."/>
            <person name="Harwood S.H."/>
            <person name="Funk C.J."/>
            <person name="Evans J.T."/>
            <person name="Slavicek J.M."/>
            <person name="Rohrmann G.F."/>
        </authorList>
    </citation>
    <scope>NUCLEOTIDE SEQUENCE [LARGE SCALE GENOMIC DNA]</scope>
</reference>
<dbReference type="EMBL" id="AF081810">
    <property type="protein sequence ID" value="AAC70198.1"/>
    <property type="molecule type" value="Genomic_DNA"/>
</dbReference>
<keyword evidence="1" id="KW-1133">Transmembrane helix</keyword>
<proteinExistence type="predicted"/>
<organismHost>
    <name type="scientific">Lepidoptera</name>
    <name type="common">moths &amp; butterflies</name>
    <dbReference type="NCBI Taxonomy" id="7088"/>
</organismHost>
<evidence type="ECO:0000256" key="1">
    <source>
        <dbReference type="SAM" id="Phobius"/>
    </source>
</evidence>
<name>Q9YMW1_NPVLD</name>
<dbReference type="Proteomes" id="UP000203997">
    <property type="component" value="Segment"/>
</dbReference>
<accession>Q9YMW1</accession>
<feature type="transmembrane region" description="Helical" evidence="1">
    <location>
        <begin position="36"/>
        <end position="53"/>
    </location>
</feature>
<dbReference type="GeneID" id="1488489"/>
<sequence>MILDILYFIKSGYISYTLAVYLFQCLIFLYLIKSGYISYTLAAKCAIGLIVGFHKELKQNYVITIY</sequence>
<dbReference type="KEGG" id="vg:1488489"/>